<name>A0A1H2GFL2_9PSED</name>
<keyword evidence="1" id="KW-0812">Transmembrane</keyword>
<reference evidence="3" key="1">
    <citation type="submission" date="2016-10" db="EMBL/GenBank/DDBJ databases">
        <authorList>
            <person name="Varghese N."/>
            <person name="Submissions S."/>
        </authorList>
    </citation>
    <scope>NUCLEOTIDE SEQUENCE [LARGE SCALE GENOMIC DNA]</scope>
    <source>
        <strain evidence="3">DSM 17875</strain>
    </source>
</reference>
<keyword evidence="3" id="KW-1185">Reference proteome</keyword>
<dbReference type="STRING" id="364197.SAMN05216296_2251"/>
<sequence length="141" mass="16251">MPSLKAHFNLLLMSFFTWLAFLLIGLPDYYQSWPFGAKVGICLLVTVLYFPLGAFILGKFSNPQHLLNACFLALYLTLPLFIYDYVYIVLIGGDDLTFVFRYWYLSLFYVSFWIQFPLIGWAMHRAADKAITDARPDQPAG</sequence>
<protein>
    <submittedName>
        <fullName evidence="2">Uncharacterized protein</fullName>
    </submittedName>
</protein>
<proteinExistence type="predicted"/>
<evidence type="ECO:0000313" key="3">
    <source>
        <dbReference type="Proteomes" id="UP000243232"/>
    </source>
</evidence>
<dbReference type="EMBL" id="LT629785">
    <property type="protein sequence ID" value="SDU18198.1"/>
    <property type="molecule type" value="Genomic_DNA"/>
</dbReference>
<evidence type="ECO:0000256" key="1">
    <source>
        <dbReference type="SAM" id="Phobius"/>
    </source>
</evidence>
<keyword evidence="1" id="KW-1133">Transmembrane helix</keyword>
<evidence type="ECO:0000313" key="2">
    <source>
        <dbReference type="EMBL" id="SDU18198.1"/>
    </source>
</evidence>
<dbReference type="Proteomes" id="UP000243232">
    <property type="component" value="Chromosome I"/>
</dbReference>
<dbReference type="RefSeq" id="WP_090195129.1">
    <property type="nucleotide sequence ID" value="NZ_LT629785.1"/>
</dbReference>
<gene>
    <name evidence="2" type="ORF">SAMN05216296_2251</name>
</gene>
<feature type="transmembrane region" description="Helical" evidence="1">
    <location>
        <begin position="102"/>
        <end position="122"/>
    </location>
</feature>
<keyword evidence="1" id="KW-0472">Membrane</keyword>
<accession>A0A1H2GFL2</accession>
<feature type="transmembrane region" description="Helical" evidence="1">
    <location>
        <begin position="69"/>
        <end position="90"/>
    </location>
</feature>
<dbReference type="AlphaFoldDB" id="A0A1H2GFL2"/>
<organism evidence="2 3">
    <name type="scientific">Pseudomonas pohangensis</name>
    <dbReference type="NCBI Taxonomy" id="364197"/>
    <lineage>
        <taxon>Bacteria</taxon>
        <taxon>Pseudomonadati</taxon>
        <taxon>Pseudomonadota</taxon>
        <taxon>Gammaproteobacteria</taxon>
        <taxon>Pseudomonadales</taxon>
        <taxon>Pseudomonadaceae</taxon>
        <taxon>Pseudomonas</taxon>
    </lineage>
</organism>
<feature type="transmembrane region" description="Helical" evidence="1">
    <location>
        <begin position="35"/>
        <end position="57"/>
    </location>
</feature>
<dbReference type="OrthoDB" id="7064561at2"/>